<feature type="chain" id="PRO_5036174038" description="Secreted protein" evidence="1">
    <location>
        <begin position="19"/>
        <end position="91"/>
    </location>
</feature>
<dbReference type="EMBL" id="QXFX01002796">
    <property type="protein sequence ID" value="KAE9073559.1"/>
    <property type="molecule type" value="Genomic_DNA"/>
</dbReference>
<keyword evidence="1" id="KW-0732">Signal</keyword>
<organism evidence="2 7">
    <name type="scientific">Phytophthora fragariae</name>
    <dbReference type="NCBI Taxonomy" id="53985"/>
    <lineage>
        <taxon>Eukaryota</taxon>
        <taxon>Sar</taxon>
        <taxon>Stramenopiles</taxon>
        <taxon>Oomycota</taxon>
        <taxon>Peronosporomycetes</taxon>
        <taxon>Peronosporales</taxon>
        <taxon>Peronosporaceae</taxon>
        <taxon>Phytophthora</taxon>
    </lineage>
</organism>
<evidence type="ECO:0000313" key="4">
    <source>
        <dbReference type="EMBL" id="KAE9279966.1"/>
    </source>
</evidence>
<evidence type="ECO:0000313" key="5">
    <source>
        <dbReference type="Proteomes" id="UP000476176"/>
    </source>
</evidence>
<name>A0A6G0K118_9STRA</name>
<evidence type="ECO:0000313" key="6">
    <source>
        <dbReference type="Proteomes" id="UP000486351"/>
    </source>
</evidence>
<dbReference type="EMBL" id="QXFY01004074">
    <property type="protein sequence ID" value="KAE9279966.1"/>
    <property type="molecule type" value="Genomic_DNA"/>
</dbReference>
<dbReference type="EMBL" id="QXGC01002900">
    <property type="protein sequence ID" value="KAE9180560.1"/>
    <property type="molecule type" value="Genomic_DNA"/>
</dbReference>
<dbReference type="Proteomes" id="UP000476176">
    <property type="component" value="Unassembled WGS sequence"/>
</dbReference>
<dbReference type="AlphaFoldDB" id="A0A6G0K118"/>
<protein>
    <recommendedName>
        <fullName evidence="8">Secreted protein</fullName>
    </recommendedName>
</protein>
<proteinExistence type="predicted"/>
<dbReference type="Proteomes" id="UP000486351">
    <property type="component" value="Unassembled WGS sequence"/>
</dbReference>
<feature type="signal peptide" evidence="1">
    <location>
        <begin position="1"/>
        <end position="18"/>
    </location>
</feature>
<accession>A0A6G0K118</accession>
<dbReference type="Proteomes" id="UP000488956">
    <property type="component" value="Unassembled WGS sequence"/>
</dbReference>
<sequence>MLWRWCSILLKHSFHLFGCSVCDHAYFHICAMVFYQFYQNRNFKAQESAALCMSTNSRCGSSINSTGLINSTHITKYYVQITELYDYYRIV</sequence>
<comment type="caution">
    <text evidence="2">The sequence shown here is derived from an EMBL/GenBank/DDBJ whole genome shotgun (WGS) entry which is preliminary data.</text>
</comment>
<evidence type="ECO:0000313" key="3">
    <source>
        <dbReference type="EMBL" id="KAE9180560.1"/>
    </source>
</evidence>
<evidence type="ECO:0000256" key="1">
    <source>
        <dbReference type="SAM" id="SignalP"/>
    </source>
</evidence>
<evidence type="ECO:0008006" key="8">
    <source>
        <dbReference type="Google" id="ProtNLM"/>
    </source>
</evidence>
<evidence type="ECO:0000313" key="7">
    <source>
        <dbReference type="Proteomes" id="UP000488956"/>
    </source>
</evidence>
<evidence type="ECO:0000313" key="2">
    <source>
        <dbReference type="EMBL" id="KAE9073559.1"/>
    </source>
</evidence>
<gene>
    <name evidence="3" type="ORF">PF004_g24804</name>
    <name evidence="4" type="ORF">PF008_g28253</name>
    <name evidence="2" type="ORF">PF010_g25021</name>
</gene>
<reference evidence="5 6" key="1">
    <citation type="submission" date="2018-09" db="EMBL/GenBank/DDBJ databases">
        <title>Genomic investigation of the strawberry pathogen Phytophthora fragariae indicates pathogenicity is determined by transcriptional variation in three key races.</title>
        <authorList>
            <person name="Adams T.M."/>
            <person name="Armitage A.D."/>
            <person name="Sobczyk M.K."/>
            <person name="Bates H.J."/>
            <person name="Dunwell J.M."/>
            <person name="Nellist C.F."/>
            <person name="Harrison R.J."/>
        </authorList>
    </citation>
    <scope>NUCLEOTIDE SEQUENCE [LARGE SCALE GENOMIC DNA]</scope>
    <source>
        <strain evidence="3 5">BC-23</strain>
        <strain evidence="4 6">NOV-77</strain>
        <strain evidence="2 7">ONT-3</strain>
    </source>
</reference>